<accession>A0A8H8DG32</accession>
<name>A0A8H8DG32_9FUNG</name>
<evidence type="ECO:0000313" key="1">
    <source>
        <dbReference type="EMBL" id="KAG5456562.1"/>
    </source>
</evidence>
<organism evidence="1 2">
    <name type="scientific">Olpidium bornovanus</name>
    <dbReference type="NCBI Taxonomy" id="278681"/>
    <lineage>
        <taxon>Eukaryota</taxon>
        <taxon>Fungi</taxon>
        <taxon>Fungi incertae sedis</taxon>
        <taxon>Olpidiomycota</taxon>
        <taxon>Olpidiomycotina</taxon>
        <taxon>Olpidiomycetes</taxon>
        <taxon>Olpidiales</taxon>
        <taxon>Olpidiaceae</taxon>
        <taxon>Olpidium</taxon>
    </lineage>
</organism>
<proteinExistence type="predicted"/>
<dbReference type="AlphaFoldDB" id="A0A8H8DG32"/>
<dbReference type="EMBL" id="JAEFCI010011535">
    <property type="protein sequence ID" value="KAG5456562.1"/>
    <property type="molecule type" value="Genomic_DNA"/>
</dbReference>
<comment type="caution">
    <text evidence="1">The sequence shown here is derived from an EMBL/GenBank/DDBJ whole genome shotgun (WGS) entry which is preliminary data.</text>
</comment>
<dbReference type="Proteomes" id="UP000673691">
    <property type="component" value="Unassembled WGS sequence"/>
</dbReference>
<keyword evidence="2" id="KW-1185">Reference proteome</keyword>
<reference evidence="1 2" key="1">
    <citation type="journal article" name="Sci. Rep.">
        <title>Genome-scale phylogenetic analyses confirm Olpidium as the closest living zoosporic fungus to the non-flagellated, terrestrial fungi.</title>
        <authorList>
            <person name="Chang Y."/>
            <person name="Rochon D."/>
            <person name="Sekimoto S."/>
            <person name="Wang Y."/>
            <person name="Chovatia M."/>
            <person name="Sandor L."/>
            <person name="Salamov A."/>
            <person name="Grigoriev I.V."/>
            <person name="Stajich J.E."/>
            <person name="Spatafora J.W."/>
        </authorList>
    </citation>
    <scope>NUCLEOTIDE SEQUENCE [LARGE SCALE GENOMIC DNA]</scope>
    <source>
        <strain evidence="1">S191</strain>
    </source>
</reference>
<dbReference type="OrthoDB" id="3685at2759"/>
<dbReference type="Gene3D" id="2.30.30.280">
    <property type="entry name" value="Adenine nucleotide alpha hydrolases-like domains"/>
    <property type="match status" value="1"/>
</dbReference>
<sequence>MGICFVGKKRSFRDFLGRKARFARKKNWFNARKTYRVQTRHGAGQFIKTEPGEILTLDGRRVGEFLSPVFRFLGLFVSAPRRGDVNGLLLARKFEGEHDGAALYTEGQCARLAIGTSKWFIAGKDVKRNRLFVAPKGHESLEVTEFYTKNVCWSCSKEGKPADEALESANGCSQNDRLHVQFRNATDAGENMKDPSPLSSPSPCRAFPVERFGFRISADALHAAVPCSINRR</sequence>
<dbReference type="InterPro" id="IPR023382">
    <property type="entry name" value="MnmA-like_central_sf"/>
</dbReference>
<evidence type="ECO:0000313" key="2">
    <source>
        <dbReference type="Proteomes" id="UP000673691"/>
    </source>
</evidence>
<dbReference type="GO" id="GO:0016783">
    <property type="term" value="F:sulfurtransferase activity"/>
    <property type="evidence" value="ECO:0007669"/>
    <property type="project" value="InterPro"/>
</dbReference>
<protein>
    <submittedName>
        <fullName evidence="1">Uncharacterized protein</fullName>
    </submittedName>
</protein>
<dbReference type="GO" id="GO:0002143">
    <property type="term" value="P:tRNA wobble position uridine thiolation"/>
    <property type="evidence" value="ECO:0007669"/>
    <property type="project" value="TreeGrafter"/>
</dbReference>
<dbReference type="PANTHER" id="PTHR11933:SF5">
    <property type="entry name" value="MITOCHONDRIAL TRNA-SPECIFIC 2-THIOURIDYLASE 1"/>
    <property type="match status" value="1"/>
</dbReference>
<dbReference type="PANTHER" id="PTHR11933">
    <property type="entry name" value="TRNA 5-METHYLAMINOMETHYL-2-THIOURIDYLATE -METHYLTRANSFERASE"/>
    <property type="match status" value="1"/>
</dbReference>
<gene>
    <name evidence="1" type="ORF">BJ554DRAFT_3666</name>
</gene>